<gene>
    <name evidence="1" type="ORF">CH379_15485</name>
</gene>
<dbReference type="EMBL" id="NPEF01000183">
    <property type="protein sequence ID" value="PJZ92018.1"/>
    <property type="molecule type" value="Genomic_DNA"/>
</dbReference>
<reference evidence="1" key="1">
    <citation type="submission" date="2017-07" db="EMBL/GenBank/DDBJ databases">
        <title>Leptospira spp. isolated from tropical soils.</title>
        <authorList>
            <person name="Thibeaux R."/>
            <person name="Iraola G."/>
            <person name="Ferres I."/>
            <person name="Bierque E."/>
            <person name="Girault D."/>
            <person name="Soupe-Gilbert M.-E."/>
            <person name="Picardeau M."/>
            <person name="Goarant C."/>
        </authorList>
    </citation>
    <scope>NUCLEOTIDE SEQUENCE [LARGE SCALE GENOMIC DNA]</scope>
    <source>
        <strain evidence="1">ATI7-C-A5</strain>
    </source>
</reference>
<protein>
    <submittedName>
        <fullName evidence="1">Uncharacterized protein</fullName>
    </submittedName>
</protein>
<name>A0A2N0BEN4_9LEPT</name>
<sequence length="75" mass="9208">MDRTNTIRNDHFRKLIYFNFLNNFCSAQEWGRLESTAIHIETEPFFREFHFLNHRSSVKVIETFIISYFVFSRIE</sequence>
<accession>A0A2N0BEN4</accession>
<organism evidence="1">
    <name type="scientific">Leptospira ellisii</name>
    <dbReference type="NCBI Taxonomy" id="2023197"/>
    <lineage>
        <taxon>Bacteria</taxon>
        <taxon>Pseudomonadati</taxon>
        <taxon>Spirochaetota</taxon>
        <taxon>Spirochaetia</taxon>
        <taxon>Leptospirales</taxon>
        <taxon>Leptospiraceae</taxon>
        <taxon>Leptospira</taxon>
    </lineage>
</organism>
<proteinExistence type="predicted"/>
<accession>A0A2N0B6C4</accession>
<comment type="caution">
    <text evidence="1">The sequence shown here is derived from an EMBL/GenBank/DDBJ whole genome shotgun (WGS) entry which is preliminary data.</text>
</comment>
<dbReference type="AlphaFoldDB" id="A0A2N0BEN4"/>
<evidence type="ECO:0000313" key="1">
    <source>
        <dbReference type="EMBL" id="PJZ92018.1"/>
    </source>
</evidence>